<dbReference type="Proteomes" id="UP001363151">
    <property type="component" value="Unassembled WGS sequence"/>
</dbReference>
<evidence type="ECO:0000256" key="6">
    <source>
        <dbReference type="ARBA" id="ARBA00023235"/>
    </source>
</evidence>
<evidence type="ECO:0000313" key="8">
    <source>
        <dbReference type="EMBL" id="KAK7241199.1"/>
    </source>
</evidence>
<dbReference type="PANTHER" id="PTHR10012:SF0">
    <property type="entry name" value="SERINE_THREONINE-PROTEIN PHOSPHATASE 2A ACTIVATOR"/>
    <property type="match status" value="1"/>
</dbReference>
<evidence type="ECO:0000256" key="4">
    <source>
        <dbReference type="ARBA" id="ARBA00022490"/>
    </source>
</evidence>
<evidence type="ECO:0000313" key="9">
    <source>
        <dbReference type="Proteomes" id="UP001363151"/>
    </source>
</evidence>
<dbReference type="InterPro" id="IPR037218">
    <property type="entry name" value="PTPA_sf"/>
</dbReference>
<dbReference type="Gene3D" id="1.20.120.1150">
    <property type="match status" value="1"/>
</dbReference>
<comment type="similarity">
    <text evidence="3 7">Belongs to the PTPA-type PPIase family.</text>
</comment>
<name>A0ABR1FY57_AURAN</name>
<comment type="caution">
    <text evidence="8">The sequence shown here is derived from an EMBL/GenBank/DDBJ whole genome shotgun (WGS) entry which is preliminary data.</text>
</comment>
<evidence type="ECO:0000256" key="1">
    <source>
        <dbReference type="ARBA" id="ARBA00000971"/>
    </source>
</evidence>
<dbReference type="InterPro" id="IPR043170">
    <property type="entry name" value="PTPA_C_lid"/>
</dbReference>
<dbReference type="EMBL" id="JBBJCI010000204">
    <property type="protein sequence ID" value="KAK7241199.1"/>
    <property type="molecule type" value="Genomic_DNA"/>
</dbReference>
<dbReference type="PIRSF" id="PIRSF016325">
    <property type="entry name" value="Phstyr_phstse_ac"/>
    <property type="match status" value="1"/>
</dbReference>
<dbReference type="InterPro" id="IPR004327">
    <property type="entry name" value="Phstyr_phstse_ac"/>
</dbReference>
<proteinExistence type="inferred from homology"/>
<protein>
    <recommendedName>
        <fullName evidence="7">Serine/threonine-protein phosphatase 2A activator</fullName>
        <ecNumber evidence="7">5.2.1.8</ecNumber>
    </recommendedName>
    <alternativeName>
        <fullName evidence="7">Phosphotyrosyl phosphatase activator</fullName>
    </alternativeName>
</protein>
<dbReference type="Pfam" id="PF03095">
    <property type="entry name" value="PTPA"/>
    <property type="match status" value="1"/>
</dbReference>
<sequence>MDTQPTTSTVAVIKDDANFKLWLKSKSRAALVTFAQRLNASCVGKRSVDEADASGAPRRLMAMLGTIAAGCDAFTPVAGEPRRYGSPKFREWHAWLRDRAAALVADAVGGGAPDELRARLCASFGNETRIDYGTGHEAAFLAFLYCLWRFGALTDGDVDSGAVACGVFRAYVAACRAIQDCFGLEPAGARGVWALDPYQMLPFVFGSAQCIAGDAGDAPAGWGDEDTLDVVPGLDAKRHESMFYECVLHVRDAIGDARFGEAAPILFNCSHRPWRVTNRRILRYFAQEVLGVRVVVQHMLFGDLFPADWLAPATEAATPAADDAAMETYLRNPYQTVFEAQEAQDVRSPPW</sequence>
<dbReference type="EC" id="5.2.1.8" evidence="7"/>
<keyword evidence="4 7" id="KW-0963">Cytoplasm</keyword>
<comment type="function">
    <text evidence="7">PPIases accelerate the folding of proteins. It catalyzes the cis-trans isomerization of proline imidic peptide bonds in oligopeptides.</text>
</comment>
<keyword evidence="6 7" id="KW-0413">Isomerase</keyword>
<dbReference type="SUPFAM" id="SSF140984">
    <property type="entry name" value="PTPA-like"/>
    <property type="match status" value="1"/>
</dbReference>
<reference evidence="8 9" key="1">
    <citation type="submission" date="2024-03" db="EMBL/GenBank/DDBJ databases">
        <title>Aureococcus anophagefferens CCMP1851 and Kratosvirus quantuckense: Draft genome of a second virus-susceptible host strain in the model system.</title>
        <authorList>
            <person name="Chase E."/>
            <person name="Truchon A.R."/>
            <person name="Schepens W."/>
            <person name="Wilhelm S.W."/>
        </authorList>
    </citation>
    <scope>NUCLEOTIDE SEQUENCE [LARGE SCALE GENOMIC DNA]</scope>
    <source>
        <strain evidence="8 9">CCMP1851</strain>
    </source>
</reference>
<accession>A0ABR1FY57</accession>
<comment type="catalytic activity">
    <reaction evidence="1 7">
        <text>[protein]-peptidylproline (omega=180) = [protein]-peptidylproline (omega=0)</text>
        <dbReference type="Rhea" id="RHEA:16237"/>
        <dbReference type="Rhea" id="RHEA-COMP:10747"/>
        <dbReference type="Rhea" id="RHEA-COMP:10748"/>
        <dbReference type="ChEBI" id="CHEBI:83833"/>
        <dbReference type="ChEBI" id="CHEBI:83834"/>
        <dbReference type="EC" id="5.2.1.8"/>
    </reaction>
</comment>
<evidence type="ECO:0000256" key="7">
    <source>
        <dbReference type="RuleBase" id="RU361210"/>
    </source>
</evidence>
<keyword evidence="5 7" id="KW-0697">Rotamase</keyword>
<comment type="subcellular location">
    <subcellularLocation>
        <location evidence="2 7">Cytoplasm</location>
    </subcellularLocation>
</comment>
<organism evidence="8 9">
    <name type="scientific">Aureococcus anophagefferens</name>
    <name type="common">Harmful bloom alga</name>
    <dbReference type="NCBI Taxonomy" id="44056"/>
    <lineage>
        <taxon>Eukaryota</taxon>
        <taxon>Sar</taxon>
        <taxon>Stramenopiles</taxon>
        <taxon>Ochrophyta</taxon>
        <taxon>Pelagophyceae</taxon>
        <taxon>Pelagomonadales</taxon>
        <taxon>Pelagomonadaceae</taxon>
        <taxon>Aureococcus</taxon>
    </lineage>
</organism>
<keyword evidence="9" id="KW-1185">Reference proteome</keyword>
<dbReference type="PANTHER" id="PTHR10012">
    <property type="entry name" value="SERINE/THREONINE-PROTEIN PHOSPHATASE 2A REGULATORY SUBUNIT B"/>
    <property type="match status" value="1"/>
</dbReference>
<evidence type="ECO:0000256" key="2">
    <source>
        <dbReference type="ARBA" id="ARBA00004496"/>
    </source>
</evidence>
<evidence type="ECO:0000256" key="3">
    <source>
        <dbReference type="ARBA" id="ARBA00011019"/>
    </source>
</evidence>
<gene>
    <name evidence="8" type="primary">RRD1</name>
    <name evidence="8" type="ORF">SO694_00051158</name>
</gene>
<evidence type="ECO:0000256" key="5">
    <source>
        <dbReference type="ARBA" id="ARBA00023110"/>
    </source>
</evidence>